<evidence type="ECO:0000313" key="2">
    <source>
        <dbReference type="EMBL" id="TCK92351.1"/>
    </source>
</evidence>
<feature type="transmembrane region" description="Helical" evidence="1">
    <location>
        <begin position="102"/>
        <end position="126"/>
    </location>
</feature>
<comment type="caution">
    <text evidence="2">The sequence shown here is derived from an EMBL/GenBank/DDBJ whole genome shotgun (WGS) entry which is preliminary data.</text>
</comment>
<organism evidence="2 3">
    <name type="scientific">Natranaerovirga hydrolytica</name>
    <dbReference type="NCBI Taxonomy" id="680378"/>
    <lineage>
        <taxon>Bacteria</taxon>
        <taxon>Bacillati</taxon>
        <taxon>Bacillota</taxon>
        <taxon>Clostridia</taxon>
        <taxon>Lachnospirales</taxon>
        <taxon>Natranaerovirgaceae</taxon>
        <taxon>Natranaerovirga</taxon>
    </lineage>
</organism>
<dbReference type="EMBL" id="SMGQ01000014">
    <property type="protein sequence ID" value="TCK92351.1"/>
    <property type="molecule type" value="Genomic_DNA"/>
</dbReference>
<gene>
    <name evidence="2" type="ORF">EDC19_2081</name>
</gene>
<accession>A0A4V2Q048</accession>
<dbReference type="AlphaFoldDB" id="A0A4V2Q048"/>
<dbReference type="RefSeq" id="WP_132282791.1">
    <property type="nucleotide sequence ID" value="NZ_SMGQ01000014.1"/>
</dbReference>
<reference evidence="2 3" key="1">
    <citation type="submission" date="2019-03" db="EMBL/GenBank/DDBJ databases">
        <title>Genomic Encyclopedia of Type Strains, Phase IV (KMG-IV): sequencing the most valuable type-strain genomes for metagenomic binning, comparative biology and taxonomic classification.</title>
        <authorList>
            <person name="Goeker M."/>
        </authorList>
    </citation>
    <scope>NUCLEOTIDE SEQUENCE [LARGE SCALE GENOMIC DNA]</scope>
    <source>
        <strain evidence="2 3">DSM 24176</strain>
    </source>
</reference>
<keyword evidence="1" id="KW-0812">Transmembrane</keyword>
<feature type="transmembrane region" description="Helical" evidence="1">
    <location>
        <begin position="79"/>
        <end position="96"/>
    </location>
</feature>
<dbReference type="Pfam" id="PF20122">
    <property type="entry name" value="DUF6512"/>
    <property type="match status" value="1"/>
</dbReference>
<evidence type="ECO:0000256" key="1">
    <source>
        <dbReference type="SAM" id="Phobius"/>
    </source>
</evidence>
<keyword evidence="1" id="KW-1133">Transmembrane helix</keyword>
<dbReference type="Proteomes" id="UP000294545">
    <property type="component" value="Unassembled WGS sequence"/>
</dbReference>
<proteinExistence type="predicted"/>
<feature type="transmembrane region" description="Helical" evidence="1">
    <location>
        <begin position="138"/>
        <end position="156"/>
    </location>
</feature>
<evidence type="ECO:0000313" key="3">
    <source>
        <dbReference type="Proteomes" id="UP000294545"/>
    </source>
</evidence>
<feature type="transmembrane region" description="Helical" evidence="1">
    <location>
        <begin position="47"/>
        <end position="67"/>
    </location>
</feature>
<keyword evidence="1" id="KW-0472">Membrane</keyword>
<keyword evidence="3" id="KW-1185">Reference proteome</keyword>
<name>A0A4V2Q048_9FIRM</name>
<sequence length="174" mass="20584">MKKKLLYYEILMFFIANGLMFVLHDVYKETNIHFLSYISPVNESIYEHMKMVFFALLLVYILFFFIVGKKYINYWFSRFVSLIIAPFLVMVMYYTYSGMLGYNILWVDIMTGVLSILIGQILAYYILTKTKINPFNNVIWACIIMIIAIVFSSLTYNPIHIDLFKDNQTGRYGI</sequence>
<dbReference type="OrthoDB" id="48209at2"/>
<feature type="transmembrane region" description="Helical" evidence="1">
    <location>
        <begin position="7"/>
        <end position="27"/>
    </location>
</feature>
<protein>
    <submittedName>
        <fullName evidence="2">Uncharacterized protein</fullName>
    </submittedName>
</protein>
<dbReference type="InterPro" id="IPR045407">
    <property type="entry name" value="DUF6512"/>
</dbReference>